<dbReference type="GO" id="GO:0009279">
    <property type="term" value="C:cell outer membrane"/>
    <property type="evidence" value="ECO:0007669"/>
    <property type="project" value="UniProtKB-SubCell"/>
</dbReference>
<dbReference type="Proteomes" id="UP000186098">
    <property type="component" value="Unassembled WGS sequence"/>
</dbReference>
<comment type="subunit">
    <text evidence="8">Part of the Bam complex.</text>
</comment>
<dbReference type="RefSeq" id="WP_076367479.1">
    <property type="nucleotide sequence ID" value="NZ_FTOM01000010.1"/>
</dbReference>
<dbReference type="InterPro" id="IPR023707">
    <property type="entry name" value="OM_assembly_BamA"/>
</dbReference>
<keyword evidence="6 8" id="KW-0472">Membrane</keyword>
<dbReference type="Gene3D" id="3.10.20.310">
    <property type="entry name" value="membrane protein fhac"/>
    <property type="match status" value="5"/>
</dbReference>
<dbReference type="Pfam" id="PF07244">
    <property type="entry name" value="POTRA"/>
    <property type="match status" value="3"/>
</dbReference>
<accession>A0A1N7MUI0</accession>
<keyword evidence="7 8" id="KW-0998">Cell outer membrane</keyword>
<reference evidence="12" key="1">
    <citation type="submission" date="2017-01" db="EMBL/GenBank/DDBJ databases">
        <authorList>
            <person name="Varghese N."/>
            <person name="Submissions S."/>
        </authorList>
    </citation>
    <scope>NUCLEOTIDE SEQUENCE [LARGE SCALE GENOMIC DNA]</scope>
    <source>
        <strain evidence="12">DSM 18714</strain>
    </source>
</reference>
<comment type="function">
    <text evidence="8">Part of the outer membrane protein assembly complex, which is involved in assembly and insertion of beta-barrel proteins into the outer membrane.</text>
</comment>
<protein>
    <recommendedName>
        <fullName evidence="8 9">Outer membrane protein assembly factor BamA</fullName>
    </recommendedName>
</protein>
<dbReference type="GO" id="GO:0043165">
    <property type="term" value="P:Gram-negative-bacterium-type cell outer membrane assembly"/>
    <property type="evidence" value="ECO:0007669"/>
    <property type="project" value="UniProtKB-UniRule"/>
</dbReference>
<dbReference type="InterPro" id="IPR034746">
    <property type="entry name" value="POTRA"/>
</dbReference>
<dbReference type="PROSITE" id="PS51779">
    <property type="entry name" value="POTRA"/>
    <property type="match status" value="3"/>
</dbReference>
<keyword evidence="4 8" id="KW-0732">Signal</keyword>
<dbReference type="EMBL" id="FTOM01000010">
    <property type="protein sequence ID" value="SIS89787.1"/>
    <property type="molecule type" value="Genomic_DNA"/>
</dbReference>
<evidence type="ECO:0000313" key="11">
    <source>
        <dbReference type="EMBL" id="SIS89787.1"/>
    </source>
</evidence>
<feature type="domain" description="POTRA" evidence="10">
    <location>
        <begin position="364"/>
        <end position="437"/>
    </location>
</feature>
<evidence type="ECO:0000256" key="2">
    <source>
        <dbReference type="ARBA" id="ARBA00022452"/>
    </source>
</evidence>
<dbReference type="STRING" id="407234.SAMN05421795_11032"/>
<keyword evidence="12" id="KW-1185">Reference proteome</keyword>
<evidence type="ECO:0000313" key="12">
    <source>
        <dbReference type="Proteomes" id="UP000186098"/>
    </source>
</evidence>
<gene>
    <name evidence="8" type="primary">bamA</name>
    <name evidence="11" type="ORF">SAMN05421795_11032</name>
</gene>
<dbReference type="PIRSF" id="PIRSF006076">
    <property type="entry name" value="OM_assembly_OMP85"/>
    <property type="match status" value="1"/>
</dbReference>
<feature type="signal peptide" evidence="8">
    <location>
        <begin position="1"/>
        <end position="40"/>
    </location>
</feature>
<evidence type="ECO:0000256" key="8">
    <source>
        <dbReference type="HAMAP-Rule" id="MF_01430"/>
    </source>
</evidence>
<dbReference type="Pfam" id="PF01103">
    <property type="entry name" value="Omp85"/>
    <property type="match status" value="1"/>
</dbReference>
<keyword evidence="5 8" id="KW-0677">Repeat</keyword>
<comment type="subcellular location">
    <subcellularLocation>
        <location evidence="8">Cell outer membrane</location>
    </subcellularLocation>
    <subcellularLocation>
        <location evidence="1">Membrane</location>
    </subcellularLocation>
</comment>
<comment type="similarity">
    <text evidence="8">Belongs to the BamA family.</text>
</comment>
<organism evidence="11 12">
    <name type="scientific">Phaeovulum vinaykumarii</name>
    <dbReference type="NCBI Taxonomy" id="407234"/>
    <lineage>
        <taxon>Bacteria</taxon>
        <taxon>Pseudomonadati</taxon>
        <taxon>Pseudomonadota</taxon>
        <taxon>Alphaproteobacteria</taxon>
        <taxon>Rhodobacterales</taxon>
        <taxon>Paracoccaceae</taxon>
        <taxon>Phaeovulum</taxon>
    </lineage>
</organism>
<dbReference type="OrthoDB" id="9803054at2"/>
<dbReference type="HAMAP" id="MF_01430">
    <property type="entry name" value="OM_assembly_BamA"/>
    <property type="match status" value="1"/>
</dbReference>
<keyword evidence="2 8" id="KW-1134">Transmembrane beta strand</keyword>
<dbReference type="NCBIfam" id="TIGR03303">
    <property type="entry name" value="OM_YaeT"/>
    <property type="match status" value="1"/>
</dbReference>
<evidence type="ECO:0000256" key="9">
    <source>
        <dbReference type="NCBIfam" id="TIGR03303"/>
    </source>
</evidence>
<dbReference type="InterPro" id="IPR010827">
    <property type="entry name" value="BamA/TamA_POTRA"/>
</dbReference>
<sequence precursor="true">MTVGGQGSKSRKTPATVSLRSATLSLALAGLVAAPLPALAQNFRFDQVSIEGLERIEPATVLSLAGIARGEQLSGGALNDAYQRLKDSGLFERVELVPQGGRLVIRLAEYPTVSRVAFEGNKRIKDEDLQGIIKIAPRRVFSPSQLEADAQSIADAYAQTGRLAARVDPKVIRRAGNRVDIAFEIREGRVSEVERISFTGNRAYSDSRLRRVLDSKQAGIFRAIISRDTFVPERIEFDRKLLVDFYRARGYIDAEVQGVSSEMARSRDGFFLNFKIHEGQKYALGRITTRSEIEGVPAGDFQAALKIKPGVTYSPLAIDNSISRMEALALQRGINFLRVEPRITRHPETQTLDVEFVLSRGPRVFVERIDIEGNVTTLDRVVRRQFRSVEGDPFNPREIREAADRLRALRYFSNVDVQSRPGSTSDKVIVDVNLEEQPTGSLAFGASYGVNSGFGVNVSLQESNLLGRGQYLGLSIGTSSDDQKNSLTFIEPYFLGRDLKFKFNAYYNTSDDSSGTDFSTRMGGITPSIEFPVSERTRLELRYTLSYDDLVSVNAGSSPILTNEIGALWSSGLGYTVSYDTRKTGLNPDAGVLLQVSQDLLGMGGDVQAVRTTALASAEKRLASRDLLLRAELEAGAIGFMKGNSRVIDRFMNGSKIRGFEPGGIGPRDIGAANQDVLGGNYYAVARFEAEFPLGLPEEYGITGGAFFDVGSIWGLSTTAGGINVQSEDFKPRAAAGVSVFWTTPLGPLRFNFAKALVKEDYDEEQNFDLTISTRF</sequence>
<evidence type="ECO:0000256" key="5">
    <source>
        <dbReference type="ARBA" id="ARBA00022737"/>
    </source>
</evidence>
<dbReference type="GO" id="GO:0051205">
    <property type="term" value="P:protein insertion into membrane"/>
    <property type="evidence" value="ECO:0007669"/>
    <property type="project" value="UniProtKB-UniRule"/>
</dbReference>
<evidence type="ECO:0000256" key="7">
    <source>
        <dbReference type="ARBA" id="ARBA00023237"/>
    </source>
</evidence>
<dbReference type="PANTHER" id="PTHR12815">
    <property type="entry name" value="SORTING AND ASSEMBLY MACHINERY SAMM50 PROTEIN FAMILY MEMBER"/>
    <property type="match status" value="1"/>
</dbReference>
<dbReference type="PANTHER" id="PTHR12815:SF23">
    <property type="entry name" value="OUTER MEMBRANE PROTEIN ASSEMBLY FACTOR BAMA"/>
    <property type="match status" value="1"/>
</dbReference>
<keyword evidence="3 8" id="KW-0812">Transmembrane</keyword>
<evidence type="ECO:0000259" key="10">
    <source>
        <dbReference type="PROSITE" id="PS51779"/>
    </source>
</evidence>
<evidence type="ECO:0000256" key="4">
    <source>
        <dbReference type="ARBA" id="ARBA00022729"/>
    </source>
</evidence>
<evidence type="ECO:0000256" key="3">
    <source>
        <dbReference type="ARBA" id="ARBA00022692"/>
    </source>
</evidence>
<dbReference type="InterPro" id="IPR000184">
    <property type="entry name" value="Bac_surfAg_D15"/>
</dbReference>
<feature type="chain" id="PRO_5013407152" description="Outer membrane protein assembly factor BamA" evidence="8">
    <location>
        <begin position="41"/>
        <end position="776"/>
    </location>
</feature>
<feature type="domain" description="POTRA" evidence="10">
    <location>
        <begin position="111"/>
        <end position="188"/>
    </location>
</feature>
<dbReference type="InterPro" id="IPR039910">
    <property type="entry name" value="D15-like"/>
</dbReference>
<dbReference type="AlphaFoldDB" id="A0A1N7MUI0"/>
<proteinExistence type="inferred from homology"/>
<name>A0A1N7MUI0_9RHOB</name>
<feature type="domain" description="POTRA" evidence="10">
    <location>
        <begin position="43"/>
        <end position="110"/>
    </location>
</feature>
<evidence type="ECO:0000256" key="6">
    <source>
        <dbReference type="ARBA" id="ARBA00023136"/>
    </source>
</evidence>
<dbReference type="Gene3D" id="2.40.160.50">
    <property type="entry name" value="membrane protein fhac: a member of the omp85/tpsb transporter family"/>
    <property type="match status" value="1"/>
</dbReference>
<evidence type="ECO:0000256" key="1">
    <source>
        <dbReference type="ARBA" id="ARBA00004370"/>
    </source>
</evidence>